<reference evidence="3" key="1">
    <citation type="journal article" date="2014" name="Proc. Natl. Acad. Sci. U.S.A.">
        <title>Extensive sampling of basidiomycete genomes demonstrates inadequacy of the white-rot/brown-rot paradigm for wood decay fungi.</title>
        <authorList>
            <person name="Riley R."/>
            <person name="Salamov A.A."/>
            <person name="Brown D.W."/>
            <person name="Nagy L.G."/>
            <person name="Floudas D."/>
            <person name="Held B.W."/>
            <person name="Levasseur A."/>
            <person name="Lombard V."/>
            <person name="Morin E."/>
            <person name="Otillar R."/>
            <person name="Lindquist E.A."/>
            <person name="Sun H."/>
            <person name="LaButti K.M."/>
            <person name="Schmutz J."/>
            <person name="Jabbour D."/>
            <person name="Luo H."/>
            <person name="Baker S.E."/>
            <person name="Pisabarro A.G."/>
            <person name="Walton J.D."/>
            <person name="Blanchette R.A."/>
            <person name="Henrissat B."/>
            <person name="Martin F."/>
            <person name="Cullen D."/>
            <person name="Hibbett D.S."/>
            <person name="Grigoriev I.V."/>
        </authorList>
    </citation>
    <scope>NUCLEOTIDE SEQUENCE [LARGE SCALE GENOMIC DNA]</scope>
    <source>
        <strain evidence="3">CBS 339.88</strain>
    </source>
</reference>
<accession>A0A067SP21</accession>
<proteinExistence type="predicted"/>
<feature type="domain" description="F-box" evidence="1">
    <location>
        <begin position="1"/>
        <end position="44"/>
    </location>
</feature>
<dbReference type="AlphaFoldDB" id="A0A067SP21"/>
<evidence type="ECO:0000313" key="2">
    <source>
        <dbReference type="EMBL" id="KDR72656.1"/>
    </source>
</evidence>
<dbReference type="InterPro" id="IPR032675">
    <property type="entry name" value="LRR_dom_sf"/>
</dbReference>
<name>A0A067SP21_GALM3</name>
<protein>
    <recommendedName>
        <fullName evidence="1">F-box domain-containing protein</fullName>
    </recommendedName>
</protein>
<dbReference type="HOGENOM" id="CLU_028894_2_0_1"/>
<evidence type="ECO:0000313" key="3">
    <source>
        <dbReference type="Proteomes" id="UP000027222"/>
    </source>
</evidence>
<keyword evidence="3" id="KW-1185">Reference proteome</keyword>
<dbReference type="Gene3D" id="3.80.10.10">
    <property type="entry name" value="Ribonuclease Inhibitor"/>
    <property type="match status" value="1"/>
</dbReference>
<evidence type="ECO:0000259" key="1">
    <source>
        <dbReference type="PROSITE" id="PS50181"/>
    </source>
</evidence>
<sequence>MVLALPYDIWCLITKFLPKPELLKLYSVNSAFFDLVMNDEYREVTVYHIEDERTRRCLNMGPVVVTRVRSLILRPYSLEKKRMNKRKSSVGRKLLEFVQQARNPDIKSSTLVKQISRMTEVKFLMINCDWWDDIRLFNSELAASLITTALWTQRSQLRSLCLSIPLETYPNIITAAPVFGFLEELSITLRTIYLTTIYEEIYPLIIKFVDQHSGTLHTLTVDTPHRMVTPFHFFHNLGQLPKLKKLTIHHPINRLLPQYPSGIDTFLRKHSSQLQEFSFHICDLFATCNLPSPNELFSHPIFLIPMPRLAYLELGLFPWTGAVHRRSMADSLMKYLHPMRKTLSKFALRYHVLSFLEIRSMVSAIGGPESQLTDLELRVHLLTHDLFDLLSQQLPQLSRLEVGFEAPKKQDDGSITFNHNQHSVWPDTRGSEFLEAMAGRTYTDWKLRHIAFPTHNGCGKWSEIRALLVVAFPSVITFNDVSPQEFIKTPDYTKPY</sequence>
<dbReference type="InterPro" id="IPR001810">
    <property type="entry name" value="F-box_dom"/>
</dbReference>
<organism evidence="2 3">
    <name type="scientific">Galerina marginata (strain CBS 339.88)</name>
    <dbReference type="NCBI Taxonomy" id="685588"/>
    <lineage>
        <taxon>Eukaryota</taxon>
        <taxon>Fungi</taxon>
        <taxon>Dikarya</taxon>
        <taxon>Basidiomycota</taxon>
        <taxon>Agaricomycotina</taxon>
        <taxon>Agaricomycetes</taxon>
        <taxon>Agaricomycetidae</taxon>
        <taxon>Agaricales</taxon>
        <taxon>Agaricineae</taxon>
        <taxon>Strophariaceae</taxon>
        <taxon>Galerina</taxon>
    </lineage>
</organism>
<gene>
    <name evidence="2" type="ORF">GALMADRAFT_228930</name>
</gene>
<dbReference type="EMBL" id="KL142388">
    <property type="protein sequence ID" value="KDR72656.1"/>
    <property type="molecule type" value="Genomic_DNA"/>
</dbReference>
<dbReference type="PROSITE" id="PS50181">
    <property type="entry name" value="FBOX"/>
    <property type="match status" value="1"/>
</dbReference>
<dbReference type="OrthoDB" id="3039255at2759"/>
<dbReference type="Proteomes" id="UP000027222">
    <property type="component" value="Unassembled WGS sequence"/>
</dbReference>